<reference evidence="1 2" key="1">
    <citation type="journal article" date="2016" name="Nat. Commun.">
        <title>Thousands of microbial genomes shed light on interconnected biogeochemical processes in an aquifer system.</title>
        <authorList>
            <person name="Anantharaman K."/>
            <person name="Brown C.T."/>
            <person name="Hug L.A."/>
            <person name="Sharon I."/>
            <person name="Castelle C.J."/>
            <person name="Probst A.J."/>
            <person name="Thomas B.C."/>
            <person name="Singh A."/>
            <person name="Wilkins M.J."/>
            <person name="Karaoz U."/>
            <person name="Brodie E.L."/>
            <person name="Williams K.H."/>
            <person name="Hubbard S.S."/>
            <person name="Banfield J.F."/>
        </authorList>
    </citation>
    <scope>NUCLEOTIDE SEQUENCE [LARGE SCALE GENOMIC DNA]</scope>
</reference>
<gene>
    <name evidence="1" type="ORF">A2938_02280</name>
</gene>
<dbReference type="Proteomes" id="UP000177797">
    <property type="component" value="Unassembled WGS sequence"/>
</dbReference>
<dbReference type="AlphaFoldDB" id="A0A1G2NFT0"/>
<comment type="caution">
    <text evidence="1">The sequence shown here is derived from an EMBL/GenBank/DDBJ whole genome shotgun (WGS) entry which is preliminary data.</text>
</comment>
<dbReference type="InterPro" id="IPR011067">
    <property type="entry name" value="Plasmid_toxin/cell-grow_inhib"/>
</dbReference>
<evidence type="ECO:0000313" key="1">
    <source>
        <dbReference type="EMBL" id="OHA34947.1"/>
    </source>
</evidence>
<dbReference type="InterPro" id="IPR003477">
    <property type="entry name" value="PemK-like"/>
</dbReference>
<dbReference type="Pfam" id="PF02452">
    <property type="entry name" value="PemK_toxin"/>
    <property type="match status" value="1"/>
</dbReference>
<dbReference type="GO" id="GO:0003677">
    <property type="term" value="F:DNA binding"/>
    <property type="evidence" value="ECO:0007669"/>
    <property type="project" value="InterPro"/>
</dbReference>
<evidence type="ECO:0008006" key="3">
    <source>
        <dbReference type="Google" id="ProtNLM"/>
    </source>
</evidence>
<dbReference type="SUPFAM" id="SSF50118">
    <property type="entry name" value="Cell growth inhibitor/plasmid maintenance toxic component"/>
    <property type="match status" value="1"/>
</dbReference>
<dbReference type="Gene3D" id="2.30.30.110">
    <property type="match status" value="1"/>
</dbReference>
<protein>
    <recommendedName>
        <fullName evidence="3">Toxin-antitoxin system protein</fullName>
    </recommendedName>
</protein>
<accession>A0A1G2NFT0</accession>
<name>A0A1G2NFT0_9BACT</name>
<evidence type="ECO:0000313" key="2">
    <source>
        <dbReference type="Proteomes" id="UP000177797"/>
    </source>
</evidence>
<dbReference type="EMBL" id="MHSA01000004">
    <property type="protein sequence ID" value="OHA34947.1"/>
    <property type="molecule type" value="Genomic_DNA"/>
</dbReference>
<proteinExistence type="predicted"/>
<sequence length="130" mass="15673">MYKDFDAWNKRKKEIHKSEFCSFVHEREIWWCSFGINVGDEEDGKNESFERPALVIKKFNRNIVLVVPLTTKIKDNQYYFAFIHQNIRFAAILSQLRLISTKRLSRRIRRIDHTLFKEIKERIVKVSITP</sequence>
<organism evidence="1 2">
    <name type="scientific">Candidatus Taylorbacteria bacterium RIFCSPLOWO2_01_FULL_48_100</name>
    <dbReference type="NCBI Taxonomy" id="1802322"/>
    <lineage>
        <taxon>Bacteria</taxon>
        <taxon>Candidatus Tayloriibacteriota</taxon>
    </lineage>
</organism>